<dbReference type="PANTHER" id="PTHR43031:SF16">
    <property type="entry name" value="OXIDOREDUCTASE"/>
    <property type="match status" value="1"/>
</dbReference>
<dbReference type="RefSeq" id="WP_268043551.1">
    <property type="nucleotide sequence ID" value="NZ_CP104064.1"/>
</dbReference>
<protein>
    <submittedName>
        <fullName evidence="2">Rhodanese-like domain-containing protein</fullName>
    </submittedName>
</protein>
<dbReference type="Pfam" id="PF00581">
    <property type="entry name" value="Rhodanese"/>
    <property type="match status" value="1"/>
</dbReference>
<proteinExistence type="predicted"/>
<dbReference type="PANTHER" id="PTHR43031">
    <property type="entry name" value="FAD-DEPENDENT OXIDOREDUCTASE"/>
    <property type="match status" value="1"/>
</dbReference>
<dbReference type="Gene3D" id="3.40.250.10">
    <property type="entry name" value="Rhodanese-like domain"/>
    <property type="match status" value="1"/>
</dbReference>
<accession>A0ABY6Z033</accession>
<dbReference type="InterPro" id="IPR050229">
    <property type="entry name" value="GlpE_sulfurtransferase"/>
</dbReference>
<evidence type="ECO:0000313" key="3">
    <source>
        <dbReference type="Proteomes" id="UP001164803"/>
    </source>
</evidence>
<dbReference type="InterPro" id="IPR036873">
    <property type="entry name" value="Rhodanese-like_dom_sf"/>
</dbReference>
<evidence type="ECO:0000313" key="2">
    <source>
        <dbReference type="EMBL" id="WAH36229.1"/>
    </source>
</evidence>
<gene>
    <name evidence="2" type="ORF">NZD86_18600</name>
</gene>
<reference evidence="2" key="1">
    <citation type="submission" date="2022-08" db="EMBL/GenBank/DDBJ databases">
        <title>Alicyclobacillus dauci DSM2870, complete genome.</title>
        <authorList>
            <person name="Wang Q."/>
            <person name="Cai R."/>
            <person name="Wang Z."/>
        </authorList>
    </citation>
    <scope>NUCLEOTIDE SEQUENCE</scope>
    <source>
        <strain evidence="2">DSM 28700</strain>
    </source>
</reference>
<dbReference type="InterPro" id="IPR001763">
    <property type="entry name" value="Rhodanese-like_dom"/>
</dbReference>
<evidence type="ECO:0000259" key="1">
    <source>
        <dbReference type="PROSITE" id="PS50206"/>
    </source>
</evidence>
<organism evidence="2 3">
    <name type="scientific">Alicyclobacillus dauci</name>
    <dbReference type="NCBI Taxonomy" id="1475485"/>
    <lineage>
        <taxon>Bacteria</taxon>
        <taxon>Bacillati</taxon>
        <taxon>Bacillota</taxon>
        <taxon>Bacilli</taxon>
        <taxon>Bacillales</taxon>
        <taxon>Alicyclobacillaceae</taxon>
        <taxon>Alicyclobacillus</taxon>
    </lineage>
</organism>
<dbReference type="SMART" id="SM00450">
    <property type="entry name" value="RHOD"/>
    <property type="match status" value="1"/>
</dbReference>
<sequence length="132" mass="14091">MALTFMQMVTKARENVPSVTSAEAREKIQANPNTLVIDVQDATDAGACGLIPSSVNISLGMLPIRADLELPENLRDDRLADRNRPVLVTCGAGGQAALGAYILKQMGFTDVAFIEGGTTAWKQAGYEVEPLK</sequence>
<dbReference type="SUPFAM" id="SSF52821">
    <property type="entry name" value="Rhodanese/Cell cycle control phosphatase"/>
    <property type="match status" value="1"/>
</dbReference>
<dbReference type="Proteomes" id="UP001164803">
    <property type="component" value="Chromosome"/>
</dbReference>
<dbReference type="EMBL" id="CP104064">
    <property type="protein sequence ID" value="WAH36229.1"/>
    <property type="molecule type" value="Genomic_DNA"/>
</dbReference>
<dbReference type="PROSITE" id="PS50206">
    <property type="entry name" value="RHODANESE_3"/>
    <property type="match status" value="1"/>
</dbReference>
<keyword evidence="3" id="KW-1185">Reference proteome</keyword>
<feature type="domain" description="Rhodanese" evidence="1">
    <location>
        <begin position="30"/>
        <end position="130"/>
    </location>
</feature>
<name>A0ABY6Z033_9BACL</name>